<protein>
    <submittedName>
        <fullName evidence="1">Uncharacterized protein</fullName>
    </submittedName>
</protein>
<dbReference type="AlphaFoldDB" id="A0A562ZNH4"/>
<name>A0A562ZNH4_9BURK</name>
<reference evidence="1 2" key="1">
    <citation type="submission" date="2019-07" db="EMBL/GenBank/DDBJ databases">
        <title>Caenimonas sedimenti sp. nov., isolated from activated sludge.</title>
        <authorList>
            <person name="Xu J."/>
        </authorList>
    </citation>
    <scope>NUCLEOTIDE SEQUENCE [LARGE SCALE GENOMIC DNA]</scope>
    <source>
        <strain evidence="1 2">HX-9-20</strain>
    </source>
</reference>
<dbReference type="Proteomes" id="UP000318199">
    <property type="component" value="Unassembled WGS sequence"/>
</dbReference>
<proteinExistence type="predicted"/>
<dbReference type="EMBL" id="VOBQ01000013">
    <property type="protein sequence ID" value="TWO70129.1"/>
    <property type="molecule type" value="Genomic_DNA"/>
</dbReference>
<organism evidence="1 2">
    <name type="scientific">Caenimonas sedimenti</name>
    <dbReference type="NCBI Taxonomy" id="2596921"/>
    <lineage>
        <taxon>Bacteria</taxon>
        <taxon>Pseudomonadati</taxon>
        <taxon>Pseudomonadota</taxon>
        <taxon>Betaproteobacteria</taxon>
        <taxon>Burkholderiales</taxon>
        <taxon>Comamonadaceae</taxon>
        <taxon>Caenimonas</taxon>
    </lineage>
</organism>
<gene>
    <name evidence="1" type="ORF">FN976_17495</name>
</gene>
<accession>A0A562ZNH4</accession>
<evidence type="ECO:0000313" key="2">
    <source>
        <dbReference type="Proteomes" id="UP000318199"/>
    </source>
</evidence>
<dbReference type="RefSeq" id="WP_186510941.1">
    <property type="nucleotide sequence ID" value="NZ_VOBQ01000013.1"/>
</dbReference>
<keyword evidence="2" id="KW-1185">Reference proteome</keyword>
<sequence length="107" mass="11577">MLAALDKHEAEITAVIDHWWDAAEYSQVSATADELRAYASALPHCAVASLSVLISHTELLQRAWLAAKCGMAVAGNPEVRSLLEEHLRGVGLLKAKLCHPVRIDSHG</sequence>
<comment type="caution">
    <text evidence="1">The sequence shown here is derived from an EMBL/GenBank/DDBJ whole genome shotgun (WGS) entry which is preliminary data.</text>
</comment>
<evidence type="ECO:0000313" key="1">
    <source>
        <dbReference type="EMBL" id="TWO70129.1"/>
    </source>
</evidence>